<organism evidence="3 4">
    <name type="scientific">Belnapia mucosa</name>
    <dbReference type="NCBI Taxonomy" id="2804532"/>
    <lineage>
        <taxon>Bacteria</taxon>
        <taxon>Pseudomonadati</taxon>
        <taxon>Pseudomonadota</taxon>
        <taxon>Alphaproteobacteria</taxon>
        <taxon>Acetobacterales</taxon>
        <taxon>Roseomonadaceae</taxon>
        <taxon>Belnapia</taxon>
    </lineage>
</organism>
<feature type="transmembrane region" description="Helical" evidence="2">
    <location>
        <begin position="690"/>
        <end position="712"/>
    </location>
</feature>
<proteinExistence type="predicted"/>
<feature type="transmembrane region" description="Helical" evidence="2">
    <location>
        <begin position="250"/>
        <end position="268"/>
    </location>
</feature>
<feature type="transmembrane region" description="Helical" evidence="2">
    <location>
        <begin position="457"/>
        <end position="475"/>
    </location>
</feature>
<feature type="transmembrane region" description="Helical" evidence="2">
    <location>
        <begin position="514"/>
        <end position="531"/>
    </location>
</feature>
<dbReference type="PIRSF" id="PIRSF035905">
    <property type="entry name" value="UCP035905_mp"/>
    <property type="match status" value="1"/>
</dbReference>
<feature type="transmembrane region" description="Helical" evidence="2">
    <location>
        <begin position="564"/>
        <end position="586"/>
    </location>
</feature>
<feature type="transmembrane region" description="Helical" evidence="2">
    <location>
        <begin position="427"/>
        <end position="445"/>
    </location>
</feature>
<evidence type="ECO:0000313" key="4">
    <source>
        <dbReference type="Proteomes" id="UP000606490"/>
    </source>
</evidence>
<dbReference type="EMBL" id="JAEUXJ010000015">
    <property type="protein sequence ID" value="MBL6458484.1"/>
    <property type="molecule type" value="Genomic_DNA"/>
</dbReference>
<feature type="transmembrane region" description="Helical" evidence="2">
    <location>
        <begin position="300"/>
        <end position="319"/>
    </location>
</feature>
<dbReference type="InterPro" id="IPR014600">
    <property type="entry name" value="UCP035905_mem"/>
</dbReference>
<feature type="transmembrane region" description="Helical" evidence="2">
    <location>
        <begin position="592"/>
        <end position="614"/>
    </location>
</feature>
<feature type="transmembrane region" description="Helical" evidence="2">
    <location>
        <begin position="356"/>
        <end position="374"/>
    </location>
</feature>
<feature type="region of interest" description="Disordered" evidence="1">
    <location>
        <begin position="46"/>
        <end position="97"/>
    </location>
</feature>
<feature type="transmembrane region" description="Helical" evidence="2">
    <location>
        <begin position="487"/>
        <end position="507"/>
    </location>
</feature>
<gene>
    <name evidence="3" type="ORF">JMJ55_24405</name>
</gene>
<feature type="transmembrane region" description="Helical" evidence="2">
    <location>
        <begin position="621"/>
        <end position="641"/>
    </location>
</feature>
<evidence type="ECO:0000313" key="3">
    <source>
        <dbReference type="EMBL" id="MBL6458484.1"/>
    </source>
</evidence>
<feature type="transmembrane region" description="Helical" evidence="2">
    <location>
        <begin position="661"/>
        <end position="678"/>
    </location>
</feature>
<keyword evidence="2" id="KW-0812">Transmembrane</keyword>
<evidence type="ECO:0000256" key="2">
    <source>
        <dbReference type="SAM" id="Phobius"/>
    </source>
</evidence>
<feature type="transmembrane region" description="Helical" evidence="2">
    <location>
        <begin position="792"/>
        <end position="811"/>
    </location>
</feature>
<feature type="transmembrane region" description="Helical" evidence="2">
    <location>
        <begin position="177"/>
        <end position="195"/>
    </location>
</feature>
<feature type="transmembrane region" description="Helical" evidence="2">
    <location>
        <begin position="381"/>
        <end position="398"/>
    </location>
</feature>
<feature type="transmembrane region" description="Helical" evidence="2">
    <location>
        <begin position="724"/>
        <end position="743"/>
    </location>
</feature>
<feature type="transmembrane region" description="Helical" evidence="2">
    <location>
        <begin position="818"/>
        <end position="835"/>
    </location>
</feature>
<protein>
    <submittedName>
        <fullName evidence="3">DUF2339 domain-containing protein</fullName>
    </submittedName>
</protein>
<sequence length="877" mass="90904">MEGFIILLVLGFLLGWALGIAGYRKARALQRRVEALELALREGKPLAEPAPRPASPWDQPQPVPAEPEPVPEPALAEAPPTPLPEPEPVAAPPPAPPRPGLEEMLTLRWGVWLGAGALLLAGVFLVRTAVEEGWLGPLPRCLLAGLLGLALIGGALWLRRRPAEDRPNLPFPDQAPAALAAGGVAILFGAAYAAGPMYGMVPPLLGFALLALAALAGILLALAFGPLVAAVGIAGAYATPALVETSDPSLPGLFLYLLAVTAAALAVLRQVGAAWLGWCAAGASAAWVMLGGGLAEGDAIWAPALYAPAAAALHVALVPRAALAGPLGRQLAILPFTLLMAASLLLALGLAPMELVPKLAVLLFSLLGLLAATWEERLIPLPFLAAGAGLAMLLGWSVPGWEPAEEAVTAGGMVQALLPIHPWLPEALRPFLGAAAALAALHALFGLWRERRGARPVAWATLPAAVPVLSLLIAYARVEGFARDGHWALAALALAAASTGLAGLAARDGAVQRAGAHAAGAMAALALGAAMLLADQWLTFAIALFLPLLAWVEGRSGLHPLRHVALAVAGLVLARLLLNPAVAGYAVGTVPVANGLLLAYGAPAALFALAAALFRRRRDDLLVGVLEAGALAFGTVLVLLEIRHGLTGGDWTGSDWGFREASLQLTALALLAVLVRWLEARLGGRRVLAAGWRLLWVAVLLLGTVMIFGNPAFDSGAEVASVPLFNELALAYAVPGALAGLSLRGLRRGLLARALALYALLAGFAWVTLETRHHFHPEEMSLDLEEVGGSELYAYSGAWLLFGAALLALGIRRRVPALRLAALGMIGLTILKAFFVDMGELEGLWRVLSFLGLGLALIALGAVYRRFVVTPAPVPPG</sequence>
<feature type="compositionally biased region" description="Pro residues" evidence="1">
    <location>
        <begin position="79"/>
        <end position="97"/>
    </location>
</feature>
<keyword evidence="4" id="KW-1185">Reference proteome</keyword>
<accession>A0ABS1V9X9</accession>
<name>A0ABS1V9X9_9PROT</name>
<feature type="transmembrane region" description="Helical" evidence="2">
    <location>
        <begin position="109"/>
        <end position="126"/>
    </location>
</feature>
<dbReference type="PANTHER" id="PTHR38434">
    <property type="entry name" value="BLL2549 PROTEIN"/>
    <property type="match status" value="1"/>
</dbReference>
<feature type="transmembrane region" description="Helical" evidence="2">
    <location>
        <begin position="750"/>
        <end position="769"/>
    </location>
</feature>
<dbReference type="PANTHER" id="PTHR38434:SF1">
    <property type="entry name" value="BLL2549 PROTEIN"/>
    <property type="match status" value="1"/>
</dbReference>
<feature type="transmembrane region" description="Helical" evidence="2">
    <location>
        <begin position="331"/>
        <end position="350"/>
    </location>
</feature>
<dbReference type="Pfam" id="PF10101">
    <property type="entry name" value="DUF2339"/>
    <property type="match status" value="1"/>
</dbReference>
<reference evidence="3 4" key="1">
    <citation type="submission" date="2021-01" db="EMBL/GenBank/DDBJ databases">
        <title>Belnapia mucosa sp. nov. and Belnapia arida sp. nov., isolated from the Tabernas Desert (Almeria, Spain).</title>
        <authorList>
            <person name="Molina-Menor E."/>
            <person name="Vidal-Verdu A."/>
            <person name="Calonge A."/>
            <person name="Satari L."/>
            <person name="Pereto Magraner J."/>
            <person name="Porcar Miralles M."/>
        </authorList>
    </citation>
    <scope>NUCLEOTIDE SEQUENCE [LARGE SCALE GENOMIC DNA]</scope>
    <source>
        <strain evidence="3 4">T6</strain>
    </source>
</reference>
<keyword evidence="2" id="KW-1133">Transmembrane helix</keyword>
<feature type="transmembrane region" description="Helical" evidence="2">
    <location>
        <begin position="847"/>
        <end position="864"/>
    </location>
</feature>
<feature type="compositionally biased region" description="Pro residues" evidence="1">
    <location>
        <begin position="48"/>
        <end position="72"/>
    </location>
</feature>
<dbReference type="Proteomes" id="UP000606490">
    <property type="component" value="Unassembled WGS sequence"/>
</dbReference>
<feature type="transmembrane region" description="Helical" evidence="2">
    <location>
        <begin position="207"/>
        <end position="238"/>
    </location>
</feature>
<feature type="transmembrane region" description="Helical" evidence="2">
    <location>
        <begin position="537"/>
        <end position="552"/>
    </location>
</feature>
<keyword evidence="2" id="KW-0472">Membrane</keyword>
<dbReference type="RefSeq" id="WP_202828226.1">
    <property type="nucleotide sequence ID" value="NZ_JAEUXJ010000015.1"/>
</dbReference>
<evidence type="ECO:0000256" key="1">
    <source>
        <dbReference type="SAM" id="MobiDB-lite"/>
    </source>
</evidence>
<feature type="transmembrane region" description="Helical" evidence="2">
    <location>
        <begin position="138"/>
        <end position="157"/>
    </location>
</feature>
<comment type="caution">
    <text evidence="3">The sequence shown here is derived from an EMBL/GenBank/DDBJ whole genome shotgun (WGS) entry which is preliminary data.</text>
</comment>
<dbReference type="InterPro" id="IPR019286">
    <property type="entry name" value="DUF2339_TM"/>
</dbReference>